<proteinExistence type="predicted"/>
<evidence type="ECO:0000313" key="1">
    <source>
        <dbReference type="EMBL" id="KGB41580.1"/>
    </source>
</evidence>
<dbReference type="EMBL" id="KL251971">
    <property type="protein sequence ID" value="KGB41580.1"/>
    <property type="molecule type" value="Genomic_DNA"/>
</dbReference>
<accession>A0A095A2P6</accession>
<protein>
    <submittedName>
        <fullName evidence="1">Uncharacterized protein</fullName>
    </submittedName>
</protein>
<dbReference type="AlphaFoldDB" id="A0A095A2P6"/>
<feature type="non-terminal residue" evidence="1">
    <location>
        <position position="109"/>
    </location>
</feature>
<feature type="non-terminal residue" evidence="1">
    <location>
        <position position="1"/>
    </location>
</feature>
<gene>
    <name evidence="1" type="ORF">MS3_10109</name>
</gene>
<organism evidence="1">
    <name type="scientific">Schistosoma haematobium</name>
    <name type="common">Blood fluke</name>
    <dbReference type="NCBI Taxonomy" id="6185"/>
    <lineage>
        <taxon>Eukaryota</taxon>
        <taxon>Metazoa</taxon>
        <taxon>Spiralia</taxon>
        <taxon>Lophotrochozoa</taxon>
        <taxon>Platyhelminthes</taxon>
        <taxon>Trematoda</taxon>
        <taxon>Digenea</taxon>
        <taxon>Strigeidida</taxon>
        <taxon>Schistosomatoidea</taxon>
        <taxon>Schistosomatidae</taxon>
        <taxon>Schistosoma</taxon>
    </lineage>
</organism>
<reference evidence="1" key="1">
    <citation type="journal article" date="2012" name="Nat. Genet.">
        <title>Whole-genome sequence of Schistosoma haematobium.</title>
        <authorList>
            <person name="Young N.D."/>
            <person name="Jex A.R."/>
            <person name="Li B."/>
            <person name="Liu S."/>
            <person name="Yang L."/>
            <person name="Xiong Z."/>
            <person name="Li Y."/>
            <person name="Cantacessi C."/>
            <person name="Hall R.S."/>
            <person name="Xu X."/>
            <person name="Chen F."/>
            <person name="Wu X."/>
            <person name="Zerlotini A."/>
            <person name="Oliveira G."/>
            <person name="Hofmann A."/>
            <person name="Zhang G."/>
            <person name="Fang X."/>
            <person name="Kang Y."/>
            <person name="Campbell B.E."/>
            <person name="Loukas A."/>
            <person name="Ranganathan S."/>
            <person name="Rollinson D."/>
            <person name="Rinaldi G."/>
            <person name="Brindley P.J."/>
            <person name="Yang H."/>
            <person name="Wang J."/>
            <person name="Wang J."/>
            <person name="Gasser R.B."/>
        </authorList>
    </citation>
    <scope>NUCLEOTIDE SEQUENCE [LARGE SCALE GENOMIC DNA]</scope>
</reference>
<name>A0A095A2P6_SCHHA</name>
<sequence>CFFRSQIYWHGLSWRLVAFNIEFLTELMAILSGVLKIIMLTRTIIRLVTLLAIESVTDSTLIMFPSPAGTISLDIDSLRGDSDFSYCIRSSCFDKELESNTTLERISLN</sequence>